<name>A0ACB9TN40_HOLOL</name>
<gene>
    <name evidence="1" type="ORF">MML48_2g00015675</name>
</gene>
<evidence type="ECO:0000313" key="2">
    <source>
        <dbReference type="Proteomes" id="UP001056778"/>
    </source>
</evidence>
<accession>A0ACB9TN40</accession>
<evidence type="ECO:0000313" key="1">
    <source>
        <dbReference type="EMBL" id="KAI4468085.1"/>
    </source>
</evidence>
<reference evidence="1" key="1">
    <citation type="submission" date="2022-04" db="EMBL/GenBank/DDBJ databases">
        <title>Chromosome-scale genome assembly of Holotrichia oblita Faldermann.</title>
        <authorList>
            <person name="Rongchong L."/>
        </authorList>
    </citation>
    <scope>NUCLEOTIDE SEQUENCE</scope>
    <source>
        <strain evidence="1">81SQS9</strain>
    </source>
</reference>
<dbReference type="EMBL" id="CM043016">
    <property type="protein sequence ID" value="KAI4468085.1"/>
    <property type="molecule type" value="Genomic_DNA"/>
</dbReference>
<dbReference type="Proteomes" id="UP001056778">
    <property type="component" value="Chromosome 2"/>
</dbReference>
<comment type="caution">
    <text evidence="1">The sequence shown here is derived from an EMBL/GenBank/DDBJ whole genome shotgun (WGS) entry which is preliminary data.</text>
</comment>
<proteinExistence type="predicted"/>
<keyword evidence="2" id="KW-1185">Reference proteome</keyword>
<protein>
    <submittedName>
        <fullName evidence="1">Uncharacterized protein</fullName>
    </submittedName>
</protein>
<sequence>MYQTAKVSKLLLLMSEGGIERFKGKYLDDIDVDLTPVAEEEDLLKRVNDCENMSTTEQCQEEPCTNATTTHEAGVCNPRKPIIKQSWTTQEKQIIAKHFSGHIKSKRAPTQVEISEFIKEHPNNFQNRKCTTIKAVVYNMYTKQLKY</sequence>
<organism evidence="1 2">
    <name type="scientific">Holotrichia oblita</name>
    <name type="common">Chafer beetle</name>
    <dbReference type="NCBI Taxonomy" id="644536"/>
    <lineage>
        <taxon>Eukaryota</taxon>
        <taxon>Metazoa</taxon>
        <taxon>Ecdysozoa</taxon>
        <taxon>Arthropoda</taxon>
        <taxon>Hexapoda</taxon>
        <taxon>Insecta</taxon>
        <taxon>Pterygota</taxon>
        <taxon>Neoptera</taxon>
        <taxon>Endopterygota</taxon>
        <taxon>Coleoptera</taxon>
        <taxon>Polyphaga</taxon>
        <taxon>Scarabaeiformia</taxon>
        <taxon>Scarabaeidae</taxon>
        <taxon>Melolonthinae</taxon>
        <taxon>Holotrichia</taxon>
    </lineage>
</organism>